<dbReference type="InterPro" id="IPR017441">
    <property type="entry name" value="Protein_kinase_ATP_BS"/>
</dbReference>
<evidence type="ECO:0000313" key="14">
    <source>
        <dbReference type="Proteomes" id="UP000050795"/>
    </source>
</evidence>
<proteinExistence type="inferred from homology"/>
<dbReference type="PROSITE" id="PS00108">
    <property type="entry name" value="PROTEIN_KINASE_ST"/>
    <property type="match status" value="1"/>
</dbReference>
<accession>A0AA85JIU9</accession>
<keyword evidence="14" id="KW-1185">Reference proteome</keyword>
<keyword evidence="7" id="KW-0418">Kinase</keyword>
<dbReference type="InterPro" id="IPR008271">
    <property type="entry name" value="Ser/Thr_kinase_AS"/>
</dbReference>
<feature type="compositionally biased region" description="Polar residues" evidence="12">
    <location>
        <begin position="469"/>
        <end position="482"/>
    </location>
</feature>
<dbReference type="PRINTS" id="PR00109">
    <property type="entry name" value="TYRKINASE"/>
</dbReference>
<name>A0AA85JIU9_TRIRE</name>
<dbReference type="GO" id="GO:0005524">
    <property type="term" value="F:ATP binding"/>
    <property type="evidence" value="ECO:0007669"/>
    <property type="project" value="UniProtKB-UniRule"/>
</dbReference>
<dbReference type="InterPro" id="IPR000719">
    <property type="entry name" value="Prot_kinase_dom"/>
</dbReference>
<feature type="compositionally biased region" description="Low complexity" evidence="12">
    <location>
        <begin position="483"/>
        <end position="495"/>
    </location>
</feature>
<evidence type="ECO:0000256" key="4">
    <source>
        <dbReference type="ARBA" id="ARBA00022527"/>
    </source>
</evidence>
<dbReference type="PANTHER" id="PTHR43289:SF6">
    <property type="entry name" value="SERINE_THREONINE-PROTEIN KINASE NEKL-3"/>
    <property type="match status" value="1"/>
</dbReference>
<dbReference type="GO" id="GO:0000922">
    <property type="term" value="C:spindle pole"/>
    <property type="evidence" value="ECO:0007669"/>
    <property type="project" value="UniProtKB-SubCell"/>
</dbReference>
<evidence type="ECO:0000259" key="13">
    <source>
        <dbReference type="PROSITE" id="PS50011"/>
    </source>
</evidence>
<dbReference type="Gene3D" id="1.10.510.10">
    <property type="entry name" value="Transferase(Phosphotransferase) domain 1"/>
    <property type="match status" value="1"/>
</dbReference>
<evidence type="ECO:0000256" key="1">
    <source>
        <dbReference type="ARBA" id="ARBA00004300"/>
    </source>
</evidence>
<dbReference type="AlphaFoldDB" id="A0AA85JIU9"/>
<evidence type="ECO:0000256" key="10">
    <source>
        <dbReference type="ARBA" id="ARBA00039067"/>
    </source>
</evidence>
<evidence type="ECO:0000256" key="7">
    <source>
        <dbReference type="ARBA" id="ARBA00022777"/>
    </source>
</evidence>
<keyword evidence="4" id="KW-0723">Serine/threonine-protein kinase</keyword>
<evidence type="ECO:0000256" key="11">
    <source>
        <dbReference type="PROSITE-ProRule" id="PRU10141"/>
    </source>
</evidence>
<evidence type="ECO:0000256" key="2">
    <source>
        <dbReference type="ARBA" id="ARBA00004647"/>
    </source>
</evidence>
<dbReference type="Pfam" id="PF00069">
    <property type="entry name" value="Pkinase"/>
    <property type="match status" value="1"/>
</dbReference>
<dbReference type="GO" id="GO:0005813">
    <property type="term" value="C:centrosome"/>
    <property type="evidence" value="ECO:0007669"/>
    <property type="project" value="UniProtKB-SubCell"/>
</dbReference>
<dbReference type="CDD" id="cd08224">
    <property type="entry name" value="STKc_Nek6_7"/>
    <property type="match status" value="1"/>
</dbReference>
<dbReference type="SMART" id="SM00220">
    <property type="entry name" value="S_TKc"/>
    <property type="match status" value="1"/>
</dbReference>
<dbReference type="EC" id="2.7.11.34" evidence="10"/>
<evidence type="ECO:0000256" key="12">
    <source>
        <dbReference type="SAM" id="MobiDB-lite"/>
    </source>
</evidence>
<dbReference type="Gene3D" id="3.30.200.20">
    <property type="entry name" value="Phosphorylase Kinase, domain 1"/>
    <property type="match status" value="2"/>
</dbReference>
<evidence type="ECO:0000256" key="8">
    <source>
        <dbReference type="ARBA" id="ARBA00022840"/>
    </source>
</evidence>
<dbReference type="SUPFAM" id="SSF56112">
    <property type="entry name" value="Protein kinase-like (PK-like)"/>
    <property type="match status" value="2"/>
</dbReference>
<protein>
    <recommendedName>
        <fullName evidence="10">NEK6-subfamily protein kinase</fullName>
        <ecNumber evidence="10">2.7.11.34</ecNumber>
    </recommendedName>
</protein>
<keyword evidence="9" id="KW-0963">Cytoplasm</keyword>
<dbReference type="WBParaSite" id="TREG1_38770.1">
    <property type="protein sequence ID" value="TREG1_38770.1"/>
    <property type="gene ID" value="TREG1_38770"/>
</dbReference>
<dbReference type="GO" id="GO:0004674">
    <property type="term" value="F:protein serine/threonine kinase activity"/>
    <property type="evidence" value="ECO:0007669"/>
    <property type="project" value="UniProtKB-KW"/>
</dbReference>
<dbReference type="PROSITE" id="PS00107">
    <property type="entry name" value="PROTEIN_KINASE_ATP"/>
    <property type="match status" value="1"/>
</dbReference>
<reference evidence="15" key="2">
    <citation type="submission" date="2023-11" db="UniProtKB">
        <authorList>
            <consortium name="WormBaseParasite"/>
        </authorList>
    </citation>
    <scope>IDENTIFICATION</scope>
</reference>
<comment type="similarity">
    <text evidence="3">Belongs to the protein kinase superfamily. NEK Ser/Thr protein kinase family. NIMA subfamily.</text>
</comment>
<keyword evidence="9" id="KW-0206">Cytoskeleton</keyword>
<dbReference type="PROSITE" id="PS50011">
    <property type="entry name" value="PROTEIN_KINASE_DOM"/>
    <property type="match status" value="1"/>
</dbReference>
<feature type="domain" description="Protein kinase" evidence="13">
    <location>
        <begin position="197"/>
        <end position="462"/>
    </location>
</feature>
<organism evidence="14 15">
    <name type="scientific">Trichobilharzia regenti</name>
    <name type="common">Nasal bird schistosome</name>
    <dbReference type="NCBI Taxonomy" id="157069"/>
    <lineage>
        <taxon>Eukaryota</taxon>
        <taxon>Metazoa</taxon>
        <taxon>Spiralia</taxon>
        <taxon>Lophotrochozoa</taxon>
        <taxon>Platyhelminthes</taxon>
        <taxon>Trematoda</taxon>
        <taxon>Digenea</taxon>
        <taxon>Strigeidida</taxon>
        <taxon>Schistosomatoidea</taxon>
        <taxon>Schistosomatidae</taxon>
        <taxon>Trichobilharzia</taxon>
    </lineage>
</organism>
<dbReference type="InterPro" id="IPR001245">
    <property type="entry name" value="Ser-Thr/Tyr_kinase_cat_dom"/>
</dbReference>
<evidence type="ECO:0000313" key="15">
    <source>
        <dbReference type="WBParaSite" id="TREG1_38770.1"/>
    </source>
</evidence>
<evidence type="ECO:0000256" key="9">
    <source>
        <dbReference type="ARBA" id="ARBA00023212"/>
    </source>
</evidence>
<sequence length="522" mass="59065">MEVVPRFEYEVVIPPEGGCVSLQSSVYQSLNKCSQYTDNHLTECYIDSSAVNEEDLRSTQKVFGGSEKANQCLVNEDVVFSGFPPAYRAHLQSFDQMRGCSTSFHYHCLPIQLKFLHSMQNYTILRQIGLGQFSSVFRAVCNQPYGLNVALKVIKVVLLAVSYMYKNCTFRVRSAPTQRHCEVKLDGLSAYSSLSNFEVQGSVGQGQFSTVWRAFHFPSGQTVAMKKIKIFEMVDAKARKDCVQEIDLLKKLDHPNVIRYLASFVENNELIIVLELADAGDLSHMIKHFRKKKRLIPEKTIWKYFVQISSGLEHMHSKRIMHRDIKPANVFINAKGQVKLGDLGLGRYFSSKTIAAHSLVGTPYYMSPERIHEQGYDFASDIWSLGCLLYEMAALQSPFYGEKMNLFRLCQKIEHGDYSPLPKDIYSTELRDLVNMCIQKEPLDRPSITHVHNIAKQMHELLNEKFSTDTSSTSTQMIDSRPSSATVTSTTVASSFHPPNPIPLCSNEIPGENHTDSLTSLH</sequence>
<keyword evidence="8 11" id="KW-0067">ATP-binding</keyword>
<keyword evidence="5" id="KW-0808">Transferase</keyword>
<evidence type="ECO:0000256" key="3">
    <source>
        <dbReference type="ARBA" id="ARBA00010886"/>
    </source>
</evidence>
<dbReference type="Proteomes" id="UP000050795">
    <property type="component" value="Unassembled WGS sequence"/>
</dbReference>
<keyword evidence="6 11" id="KW-0547">Nucleotide-binding</keyword>
<reference evidence="14" key="1">
    <citation type="submission" date="2022-06" db="EMBL/GenBank/DDBJ databases">
        <authorList>
            <person name="Berger JAMES D."/>
            <person name="Berger JAMES D."/>
        </authorList>
    </citation>
    <scope>NUCLEOTIDE SEQUENCE [LARGE SCALE GENOMIC DNA]</scope>
</reference>
<dbReference type="InterPro" id="IPR011009">
    <property type="entry name" value="Kinase-like_dom_sf"/>
</dbReference>
<comment type="subcellular location">
    <subcellularLocation>
        <location evidence="1">Cytoplasm</location>
        <location evidence="1">Cytoskeleton</location>
        <location evidence="1">Microtubule organizing center</location>
        <location evidence="1">Centrosome</location>
    </subcellularLocation>
    <subcellularLocation>
        <location evidence="2">Cytoplasm</location>
        <location evidence="2">Cytoskeleton</location>
        <location evidence="2">Spindle pole</location>
    </subcellularLocation>
</comment>
<dbReference type="FunFam" id="1.10.510.10:FF:000148">
    <property type="entry name" value="Serine/threonine-protein kinase Nek7"/>
    <property type="match status" value="1"/>
</dbReference>
<dbReference type="PANTHER" id="PTHR43289">
    <property type="entry name" value="MITOGEN-ACTIVATED PROTEIN KINASE KINASE KINASE 20-RELATED"/>
    <property type="match status" value="1"/>
</dbReference>
<evidence type="ECO:0000256" key="6">
    <source>
        <dbReference type="ARBA" id="ARBA00022741"/>
    </source>
</evidence>
<feature type="region of interest" description="Disordered" evidence="12">
    <location>
        <begin position="469"/>
        <end position="522"/>
    </location>
</feature>
<evidence type="ECO:0000256" key="5">
    <source>
        <dbReference type="ARBA" id="ARBA00022679"/>
    </source>
</evidence>
<feature type="binding site" evidence="11">
    <location>
        <position position="226"/>
    </location>
    <ligand>
        <name>ATP</name>
        <dbReference type="ChEBI" id="CHEBI:30616"/>
    </ligand>
</feature>